<evidence type="ECO:0000256" key="1">
    <source>
        <dbReference type="ARBA" id="ARBA00001946"/>
    </source>
</evidence>
<dbReference type="EMBL" id="PDET01000004">
    <property type="protein sequence ID" value="PRD16014.1"/>
    <property type="molecule type" value="Genomic_DNA"/>
</dbReference>
<comment type="cofactor">
    <cofactor evidence="1">
        <name>Mg(2+)</name>
        <dbReference type="ChEBI" id="CHEBI:18420"/>
    </cofactor>
</comment>
<dbReference type="FunFam" id="3.90.79.10:FF:000060">
    <property type="entry name" value="Nudix hydrolase 1"/>
    <property type="match status" value="1"/>
</dbReference>
<proteinExistence type="inferred from homology"/>
<comment type="similarity">
    <text evidence="3">Belongs to the Nudix hydrolase family.</text>
</comment>
<dbReference type="PRINTS" id="PR00502">
    <property type="entry name" value="NUDIXFAMILY"/>
</dbReference>
<dbReference type="InterPro" id="IPR015797">
    <property type="entry name" value="NUDIX_hydrolase-like_dom_sf"/>
</dbReference>
<dbReference type="GO" id="GO:0016787">
    <property type="term" value="F:hydrolase activity"/>
    <property type="evidence" value="ECO:0007669"/>
    <property type="project" value="UniProtKB-KW"/>
</dbReference>
<reference evidence="5 6" key="1">
    <citation type="submission" date="2017-10" db="EMBL/GenBank/DDBJ databases">
        <title>Draft genome of two endophytic bacteria isolated from 'guarana' Paullinia cupana (Mart.) Ducke.</title>
        <authorList>
            <person name="Siqueira K.A."/>
            <person name="Liotti R.G."/>
            <person name="Mendes T.A."/>
            <person name="Soares M.A."/>
        </authorList>
    </citation>
    <scope>NUCLEOTIDE SEQUENCE [LARGE SCALE GENOMIC DNA]</scope>
    <source>
        <strain evidence="5 6">342</strain>
    </source>
</reference>
<feature type="domain" description="Nudix hydrolase" evidence="4">
    <location>
        <begin position="3"/>
        <end position="132"/>
    </location>
</feature>
<protein>
    <submittedName>
        <fullName evidence="5">DNA mismatch repair protein MutT</fullName>
    </submittedName>
</protein>
<evidence type="ECO:0000313" key="5">
    <source>
        <dbReference type="EMBL" id="PRD16014.1"/>
    </source>
</evidence>
<name>A0A2S9IE44_9GAMM</name>
<evidence type="ECO:0000256" key="3">
    <source>
        <dbReference type="RuleBase" id="RU003476"/>
    </source>
</evidence>
<dbReference type="Proteomes" id="UP000239181">
    <property type="component" value="Unassembled WGS sequence"/>
</dbReference>
<evidence type="ECO:0000313" key="6">
    <source>
        <dbReference type="Proteomes" id="UP000239181"/>
    </source>
</evidence>
<keyword evidence="6" id="KW-1185">Reference proteome</keyword>
<dbReference type="CDD" id="cd04678">
    <property type="entry name" value="NUDIX_MTH2_Nudt15"/>
    <property type="match status" value="1"/>
</dbReference>
<dbReference type="InterPro" id="IPR020084">
    <property type="entry name" value="NUDIX_hydrolase_CS"/>
</dbReference>
<sequence length="140" mass="15108">MPQPRIGVGVLIFRDGKILLGRRTSSHGEGDWSAPGGHLEFGETPQQCAAREVLEETGLILGDTALGPFTNDVFHAEQKHYVTLFVLAHAASGTPQRCEPEKCAGWQWFDPADLPQPLFAPLRSLLAQEGSLAALAKPPV</sequence>
<dbReference type="InterPro" id="IPR000086">
    <property type="entry name" value="NUDIX_hydrolase_dom"/>
</dbReference>
<dbReference type="OrthoDB" id="9787476at2"/>
<evidence type="ECO:0000259" key="4">
    <source>
        <dbReference type="PROSITE" id="PS51462"/>
    </source>
</evidence>
<dbReference type="PROSITE" id="PS00893">
    <property type="entry name" value="NUDIX_BOX"/>
    <property type="match status" value="1"/>
</dbReference>
<comment type="caution">
    <text evidence="5">The sequence shown here is derived from an EMBL/GenBank/DDBJ whole genome shotgun (WGS) entry which is preliminary data.</text>
</comment>
<evidence type="ECO:0000256" key="2">
    <source>
        <dbReference type="ARBA" id="ARBA00022801"/>
    </source>
</evidence>
<keyword evidence="2 3" id="KW-0378">Hydrolase</keyword>
<dbReference type="PANTHER" id="PTHR16099">
    <property type="entry name" value="8-OXO-DGTP DIPHOSPHATES NUDT15"/>
    <property type="match status" value="1"/>
</dbReference>
<dbReference type="AlphaFoldDB" id="A0A2S9IE44"/>
<dbReference type="InterPro" id="IPR020476">
    <property type="entry name" value="Nudix_hydrolase"/>
</dbReference>
<organism evidence="5 6">
    <name type="scientific">Pantoea coffeiphila</name>
    <dbReference type="NCBI Taxonomy" id="1465635"/>
    <lineage>
        <taxon>Bacteria</taxon>
        <taxon>Pseudomonadati</taxon>
        <taxon>Pseudomonadota</taxon>
        <taxon>Gammaproteobacteria</taxon>
        <taxon>Enterobacterales</taxon>
        <taxon>Erwiniaceae</taxon>
        <taxon>Pantoea</taxon>
    </lineage>
</organism>
<dbReference type="SUPFAM" id="SSF55811">
    <property type="entry name" value="Nudix"/>
    <property type="match status" value="1"/>
</dbReference>
<dbReference type="PANTHER" id="PTHR16099:SF5">
    <property type="entry name" value="NUCLEOTIDE TRIPHOSPHATE DIPHOSPHATASE NUDT15"/>
    <property type="match status" value="1"/>
</dbReference>
<dbReference type="Pfam" id="PF00293">
    <property type="entry name" value="NUDIX"/>
    <property type="match status" value="1"/>
</dbReference>
<dbReference type="PROSITE" id="PS51462">
    <property type="entry name" value="NUDIX"/>
    <property type="match status" value="1"/>
</dbReference>
<gene>
    <name evidence="5" type="ORF">CQW29_07750</name>
</gene>
<accession>A0A2S9IE44</accession>
<dbReference type="RefSeq" id="WP_105592148.1">
    <property type="nucleotide sequence ID" value="NZ_PDET01000004.1"/>
</dbReference>
<dbReference type="Gene3D" id="3.90.79.10">
    <property type="entry name" value="Nucleoside Triphosphate Pyrophosphohydrolase"/>
    <property type="match status" value="1"/>
</dbReference>